<dbReference type="AlphaFoldDB" id="A0A6I8P229"/>
<dbReference type="InParanoid" id="A0A6I8P229"/>
<keyword evidence="2" id="KW-0963">Cytoplasm</keyword>
<keyword evidence="7" id="KW-0969">Cilium</keyword>
<dbReference type="Ensembl" id="ENSOANT00000064155.1">
    <property type="protein sequence ID" value="ENSOANP00000047056.1"/>
    <property type="gene ID" value="ENSOANG00000021549.3"/>
</dbReference>
<keyword evidence="5" id="KW-0106">Calcium</keyword>
<name>A0A6I8P229_ORNAN</name>
<organism evidence="12 13">
    <name type="scientific">Ornithorhynchus anatinus</name>
    <name type="common">Duckbill platypus</name>
    <dbReference type="NCBI Taxonomy" id="9258"/>
    <lineage>
        <taxon>Eukaryota</taxon>
        <taxon>Metazoa</taxon>
        <taxon>Chordata</taxon>
        <taxon>Craniata</taxon>
        <taxon>Vertebrata</taxon>
        <taxon>Euteleostomi</taxon>
        <taxon>Mammalia</taxon>
        <taxon>Monotremata</taxon>
        <taxon>Ornithorhynchidae</taxon>
        <taxon>Ornithorhynchus</taxon>
    </lineage>
</organism>
<dbReference type="PROSITE" id="PS50222">
    <property type="entry name" value="EF_HAND_2"/>
    <property type="match status" value="2"/>
</dbReference>
<evidence type="ECO:0000259" key="11">
    <source>
        <dbReference type="PROSITE" id="PS50222"/>
    </source>
</evidence>
<dbReference type="PROSITE" id="PS00018">
    <property type="entry name" value="EF_HAND_1"/>
    <property type="match status" value="2"/>
</dbReference>
<dbReference type="InterPro" id="IPR018247">
    <property type="entry name" value="EF_Hand_1_Ca_BS"/>
</dbReference>
<keyword evidence="4" id="KW-0677">Repeat</keyword>
<dbReference type="OMA" id="DCIRPIY"/>
<dbReference type="Gene3D" id="1.10.238.10">
    <property type="entry name" value="EF-hand"/>
    <property type="match status" value="1"/>
</dbReference>
<evidence type="ECO:0000256" key="7">
    <source>
        <dbReference type="ARBA" id="ARBA00023069"/>
    </source>
</evidence>
<keyword evidence="6" id="KW-0282">Flagellum</keyword>
<dbReference type="Pfam" id="PF25325">
    <property type="entry name" value="EF-hand_EFHB_C"/>
    <property type="match status" value="1"/>
</dbReference>
<keyword evidence="13" id="KW-1185">Reference proteome</keyword>
<dbReference type="GO" id="GO:0005879">
    <property type="term" value="C:axonemal microtubule"/>
    <property type="evidence" value="ECO:0007669"/>
    <property type="project" value="UniProtKB-ARBA"/>
</dbReference>
<proteinExistence type="predicted"/>
<dbReference type="PANTHER" id="PTHR12086:SF12">
    <property type="entry name" value="EF-HAND DOMAIN-CONTAINING FAMILY MEMBER B"/>
    <property type="match status" value="1"/>
</dbReference>
<feature type="compositionally biased region" description="Gly residues" evidence="10">
    <location>
        <begin position="26"/>
        <end position="35"/>
    </location>
</feature>
<evidence type="ECO:0000256" key="9">
    <source>
        <dbReference type="ARBA" id="ARBA00023273"/>
    </source>
</evidence>
<dbReference type="SUPFAM" id="SSF47473">
    <property type="entry name" value="EF-hand"/>
    <property type="match status" value="1"/>
</dbReference>
<evidence type="ECO:0000313" key="13">
    <source>
        <dbReference type="Proteomes" id="UP000002279"/>
    </source>
</evidence>
<feature type="domain" description="EF-hand" evidence="11">
    <location>
        <begin position="423"/>
        <end position="458"/>
    </location>
</feature>
<dbReference type="PANTHER" id="PTHR12086">
    <property type="entry name" value="EF-HAND DOMAIN C-TERMINAL CONTAINING PROTEIN"/>
    <property type="match status" value="1"/>
</dbReference>
<evidence type="ECO:0000313" key="12">
    <source>
        <dbReference type="Ensembl" id="ENSOANP00000047056.1"/>
    </source>
</evidence>
<dbReference type="SMART" id="SM00054">
    <property type="entry name" value="EFh"/>
    <property type="match status" value="2"/>
</dbReference>
<dbReference type="Pfam" id="PF13499">
    <property type="entry name" value="EF-hand_7"/>
    <property type="match status" value="1"/>
</dbReference>
<evidence type="ECO:0000256" key="5">
    <source>
        <dbReference type="ARBA" id="ARBA00022837"/>
    </source>
</evidence>
<accession>A0A6I8P229</accession>
<dbReference type="InterPro" id="IPR002048">
    <property type="entry name" value="EF_hand_dom"/>
</dbReference>
<dbReference type="InterPro" id="IPR011992">
    <property type="entry name" value="EF-hand-dom_pair"/>
</dbReference>
<protein>
    <recommendedName>
        <fullName evidence="11">EF-hand domain-containing protein</fullName>
    </recommendedName>
</protein>
<dbReference type="GO" id="GO:0005509">
    <property type="term" value="F:calcium ion binding"/>
    <property type="evidence" value="ECO:0007669"/>
    <property type="project" value="InterPro"/>
</dbReference>
<reference evidence="12 13" key="1">
    <citation type="journal article" date="2008" name="Nature">
        <title>Genome analysis of the platypus reveals unique signatures of evolution.</title>
        <authorList>
            <person name="Warren W.C."/>
            <person name="Hillier L.W."/>
            <person name="Marshall Graves J.A."/>
            <person name="Birney E."/>
            <person name="Ponting C.P."/>
            <person name="Grutzner F."/>
            <person name="Belov K."/>
            <person name="Miller W."/>
            <person name="Clarke L."/>
            <person name="Chinwalla A.T."/>
            <person name="Yang S.P."/>
            <person name="Heger A."/>
            <person name="Locke D.P."/>
            <person name="Miethke P."/>
            <person name="Waters P.D."/>
            <person name="Veyrunes F."/>
            <person name="Fulton L."/>
            <person name="Fulton B."/>
            <person name="Graves T."/>
            <person name="Wallis J."/>
            <person name="Puente X.S."/>
            <person name="Lopez-Otin C."/>
            <person name="Ordonez G.R."/>
            <person name="Eichler E.E."/>
            <person name="Chen L."/>
            <person name="Cheng Z."/>
            <person name="Deakin J.E."/>
            <person name="Alsop A."/>
            <person name="Thompson K."/>
            <person name="Kirby P."/>
            <person name="Papenfuss A.T."/>
            <person name="Wakefield M.J."/>
            <person name="Olender T."/>
            <person name="Lancet D."/>
            <person name="Huttley G.A."/>
            <person name="Smit A.F."/>
            <person name="Pask A."/>
            <person name="Temple-Smith P."/>
            <person name="Batzer M.A."/>
            <person name="Walker J.A."/>
            <person name="Konkel M.K."/>
            <person name="Harris R.S."/>
            <person name="Whittington C.M."/>
            <person name="Wong E.S."/>
            <person name="Gemmell N.J."/>
            <person name="Buschiazzo E."/>
            <person name="Vargas Jentzsch I.M."/>
            <person name="Merkel A."/>
            <person name="Schmitz J."/>
            <person name="Zemann A."/>
            <person name="Churakov G."/>
            <person name="Kriegs J.O."/>
            <person name="Brosius J."/>
            <person name="Murchison E.P."/>
            <person name="Sachidanandam R."/>
            <person name="Smith C."/>
            <person name="Hannon G.J."/>
            <person name="Tsend-Ayush E."/>
            <person name="McMillan D."/>
            <person name="Attenborough R."/>
            <person name="Rens W."/>
            <person name="Ferguson-Smith M."/>
            <person name="Lefevre C.M."/>
            <person name="Sharp J.A."/>
            <person name="Nicholas K.R."/>
            <person name="Ray D.A."/>
            <person name="Kube M."/>
            <person name="Reinhardt R."/>
            <person name="Pringle T.H."/>
            <person name="Taylor J."/>
            <person name="Jones R.C."/>
            <person name="Nixon B."/>
            <person name="Dacheux J.L."/>
            <person name="Niwa H."/>
            <person name="Sekita Y."/>
            <person name="Huang X."/>
            <person name="Stark A."/>
            <person name="Kheradpour P."/>
            <person name="Kellis M."/>
            <person name="Flicek P."/>
            <person name="Chen Y."/>
            <person name="Webber C."/>
            <person name="Hardison R."/>
            <person name="Nelson J."/>
            <person name="Hallsworth-Pepin K."/>
            <person name="Delehaunty K."/>
            <person name="Markovic C."/>
            <person name="Minx P."/>
            <person name="Feng Y."/>
            <person name="Kremitzki C."/>
            <person name="Mitreva M."/>
            <person name="Glasscock J."/>
            <person name="Wylie T."/>
            <person name="Wohldmann P."/>
            <person name="Thiru P."/>
            <person name="Nhan M.N."/>
            <person name="Pohl C.S."/>
            <person name="Smith S.M."/>
            <person name="Hou S."/>
            <person name="Nefedov M."/>
            <person name="de Jong P.J."/>
            <person name="Renfree M.B."/>
            <person name="Mardis E.R."/>
            <person name="Wilson R.K."/>
        </authorList>
    </citation>
    <scope>NUCLEOTIDE SEQUENCE [LARGE SCALE GENOMIC DNA]</scope>
    <source>
        <strain evidence="12 13">Glennie</strain>
    </source>
</reference>
<keyword evidence="9" id="KW-0966">Cell projection</keyword>
<keyword evidence="8" id="KW-0206">Cytoskeleton</keyword>
<evidence type="ECO:0000256" key="3">
    <source>
        <dbReference type="ARBA" id="ARBA00022723"/>
    </source>
</evidence>
<feature type="domain" description="EF-hand" evidence="11">
    <location>
        <begin position="387"/>
        <end position="422"/>
    </location>
</feature>
<reference evidence="12" key="2">
    <citation type="submission" date="2025-08" db="UniProtKB">
        <authorList>
            <consortium name="Ensembl"/>
        </authorList>
    </citation>
    <scope>IDENTIFICATION</scope>
    <source>
        <strain evidence="12">Glennie</strain>
    </source>
</reference>
<evidence type="ECO:0000256" key="1">
    <source>
        <dbReference type="ARBA" id="ARBA00004611"/>
    </source>
</evidence>
<evidence type="ECO:0000256" key="4">
    <source>
        <dbReference type="ARBA" id="ARBA00022737"/>
    </source>
</evidence>
<dbReference type="GeneTree" id="ENSGT00530000063528"/>
<reference evidence="12" key="3">
    <citation type="submission" date="2025-09" db="UniProtKB">
        <authorList>
            <consortium name="Ensembl"/>
        </authorList>
    </citation>
    <scope>IDENTIFICATION</scope>
    <source>
        <strain evidence="12">Glennie</strain>
    </source>
</reference>
<dbReference type="Proteomes" id="UP000002279">
    <property type="component" value="Chromosome X1"/>
</dbReference>
<evidence type="ECO:0000256" key="8">
    <source>
        <dbReference type="ARBA" id="ARBA00023212"/>
    </source>
</evidence>
<keyword evidence="3" id="KW-0479">Metal-binding</keyword>
<evidence type="ECO:0000256" key="10">
    <source>
        <dbReference type="SAM" id="MobiDB-lite"/>
    </source>
</evidence>
<sequence>MCSFSRAPSPLPISRVGVLAAPPQTEGGGDGGTGGTEWRVGPRPRCQGNGGNSEDLWLSRRSWPLSALLMEEAPFLQQEDPTVEPPDHIRPVYQGRFVDRFPCWPTAGKLYPTGYRVAACLREKLPRLITPPVVRKFLNTSNPPPGAERVFYGRAKDPNIAAQLTHGMRNSYSLKVGALINPSVISTSERIFSEKRESFYLSNKRKPLGKSCDQTSKLPKGLDIVNTTFGTTSIRGLPARELINPSKSFDQVFREWEEGRDLYIISHNDYGPGEAKNRNYDPVSFHRFKMYGLETPHFNDGRNLAKCLCSFHNLQLKKRAKVVTKNIDDFKEKFQPQIGKVLDCPSISSDVSGLLRYRLPSEFLRGKDKERATLAAIRHHLKNVNYHNFRTLLAAFRHFDQDGDGKIDKGELRKTCCQVNLDLEEDLLEALFDICDLDQDGRIDYKEFTNFLNWKDRMAINDFEKQILTQGRKSDSDRTILHKDTALLKPEDIILKESGGSKKTPKALSKSTDRVYSNYRTSSSQINAIVGGFPSTCYPVYGIPTVRSDIPAPRIRSISDSMNYGGDGTAYALLYPSIYSRKRVFEKDFFKTRSKEEIAWILHNIGVNLSVETFEELWTLASRKHPNGEVCMEIFLKVLDKWLHELHIKCQ</sequence>
<dbReference type="Bgee" id="ENSOANG00000021549">
    <property type="expression patterns" value="Expressed in testis and 2 other cell types or tissues"/>
</dbReference>
<comment type="subcellular location">
    <subcellularLocation>
        <location evidence="1">Cytoplasm</location>
        <location evidence="1">Cytoskeleton</location>
        <location evidence="1">Flagellum axoneme</location>
    </subcellularLocation>
</comment>
<dbReference type="FunCoup" id="A0A6I8P229">
    <property type="interactions" value="28"/>
</dbReference>
<evidence type="ECO:0000256" key="6">
    <source>
        <dbReference type="ARBA" id="ARBA00022846"/>
    </source>
</evidence>
<dbReference type="CDD" id="cd00051">
    <property type="entry name" value="EFh"/>
    <property type="match status" value="1"/>
</dbReference>
<dbReference type="InterPro" id="IPR057428">
    <property type="entry name" value="EFHB_EF-hand_C"/>
</dbReference>
<dbReference type="InterPro" id="IPR040193">
    <property type="entry name" value="EFHC1/EFHC2/EFHB"/>
</dbReference>
<evidence type="ECO:0000256" key="2">
    <source>
        <dbReference type="ARBA" id="ARBA00022490"/>
    </source>
</evidence>
<feature type="region of interest" description="Disordered" evidence="10">
    <location>
        <begin position="1"/>
        <end position="53"/>
    </location>
</feature>
<gene>
    <name evidence="12" type="primary">EFHB</name>
</gene>